<dbReference type="SUPFAM" id="SSF53649">
    <property type="entry name" value="Alkaline phosphatase-like"/>
    <property type="match status" value="1"/>
</dbReference>
<evidence type="ECO:0000313" key="1">
    <source>
        <dbReference type="EnsemblMetazoa" id="XP_037877728.1"/>
    </source>
</evidence>
<dbReference type="FunFam" id="3.40.720.10:FF:000017">
    <property type="entry name" value="Predicted protein"/>
    <property type="match status" value="1"/>
</dbReference>
<evidence type="ECO:0000313" key="2">
    <source>
        <dbReference type="Proteomes" id="UP000005204"/>
    </source>
</evidence>
<dbReference type="AlphaFoldDB" id="A0A8R2RCM9"/>
<dbReference type="CDD" id="cd16021">
    <property type="entry name" value="ALP_like"/>
    <property type="match status" value="1"/>
</dbReference>
<sequence>MGVLTVLYTCPSFRRLIDANKTHIWVIKDAFEEFNIWNENSFYCCYRSFSAINNISNIVYKDCRQFSKIIKAEDDFVRIQCYYEDDRVFEDFFLFHIEDATKQHALIDKNLFNVIIIGLESVSRMNFHRTMRLTSKYLKDHGAVEFFGYNKVGDNSFPNLFPVLTGKSFKYLKRKLRNEFEQWNFIWDDYKKAGFNTAMGSDSIAGLLGSYEYNWEKIPTDNYLQPFMFEARHMFQDKQYNYHKCLGDKLLYKILLDYISDITIKLKSVRLFGLFWEESISHDDLKLPHIMDEDYLNLMKKIEFIGSLRNTVIIFFSDHGKRWGKFVETKQGRLEERLPLLTIMLPETFKRRYTLAFKNLQQNSRGLTTPFDFHETLLDLLNITKLENHVIRERMSVSNQNDKVSSLFLPISSKRTCKDVGILQHWCSCYNGRSLRTDSKDSILAGQYMILHINNLLKSYHQCKKLRLKKILSANVEKHTNEDIFRVIVKSSPGSGIFESTMYRVQQQWIISDIITRLSLYRNESSCVNNEIIKMYCLCK</sequence>
<dbReference type="Gene3D" id="3.40.720.10">
    <property type="entry name" value="Alkaline Phosphatase, subunit A"/>
    <property type="match status" value="1"/>
</dbReference>
<dbReference type="Proteomes" id="UP000005204">
    <property type="component" value="Unassembled WGS sequence"/>
</dbReference>
<protein>
    <submittedName>
        <fullName evidence="1">Uncharacterized protein</fullName>
    </submittedName>
</protein>
<dbReference type="PANTHER" id="PTHR10974:SF1">
    <property type="entry name" value="FI08016P-RELATED"/>
    <property type="match status" value="1"/>
</dbReference>
<organism evidence="1 2">
    <name type="scientific">Bombyx mori</name>
    <name type="common">Silk moth</name>
    <dbReference type="NCBI Taxonomy" id="7091"/>
    <lineage>
        <taxon>Eukaryota</taxon>
        <taxon>Metazoa</taxon>
        <taxon>Ecdysozoa</taxon>
        <taxon>Arthropoda</taxon>
        <taxon>Hexapoda</taxon>
        <taxon>Insecta</taxon>
        <taxon>Pterygota</taxon>
        <taxon>Neoptera</taxon>
        <taxon>Endopterygota</taxon>
        <taxon>Lepidoptera</taxon>
        <taxon>Glossata</taxon>
        <taxon>Ditrysia</taxon>
        <taxon>Bombycoidea</taxon>
        <taxon>Bombycidae</taxon>
        <taxon>Bombycinae</taxon>
        <taxon>Bombyx</taxon>
    </lineage>
</organism>
<keyword evidence="2" id="KW-1185">Reference proteome</keyword>
<dbReference type="InterPro" id="IPR017850">
    <property type="entry name" value="Alkaline_phosphatase_core_sf"/>
</dbReference>
<name>A0A8R2RCM9_BOMMO</name>
<reference evidence="1" key="2">
    <citation type="submission" date="2022-06" db="UniProtKB">
        <authorList>
            <consortium name="EnsemblMetazoa"/>
        </authorList>
    </citation>
    <scope>IDENTIFICATION</scope>
    <source>
        <strain evidence="1">p50T (Dazao)</strain>
    </source>
</reference>
<dbReference type="PANTHER" id="PTHR10974">
    <property type="entry name" value="FI08016P-RELATED"/>
    <property type="match status" value="1"/>
</dbReference>
<dbReference type="Pfam" id="PF02995">
    <property type="entry name" value="DUF229"/>
    <property type="match status" value="1"/>
</dbReference>
<dbReference type="EnsemblMetazoa" id="XM_038021800.1">
    <property type="protein sequence ID" value="XP_037877728.1"/>
    <property type="gene ID" value="LOC119631223"/>
</dbReference>
<dbReference type="GO" id="GO:0005615">
    <property type="term" value="C:extracellular space"/>
    <property type="evidence" value="ECO:0007669"/>
    <property type="project" value="TreeGrafter"/>
</dbReference>
<reference evidence="2" key="1">
    <citation type="journal article" date="2008" name="Insect Biochem. Mol. Biol.">
        <title>The genome of a lepidopteran model insect, the silkworm Bombyx mori.</title>
        <authorList>
            <consortium name="International Silkworm Genome Consortium"/>
        </authorList>
    </citation>
    <scope>NUCLEOTIDE SEQUENCE [LARGE SCALE GENOMIC DNA]</scope>
    <source>
        <strain evidence="2">p50T</strain>
    </source>
</reference>
<proteinExistence type="predicted"/>
<dbReference type="InterPro" id="IPR004245">
    <property type="entry name" value="DUF229"/>
</dbReference>
<accession>A0A8R2RCM9</accession>